<gene>
    <name evidence="1" type="ORF">DPMN_111077</name>
</gene>
<evidence type="ECO:0000313" key="2">
    <source>
        <dbReference type="Proteomes" id="UP000828390"/>
    </source>
</evidence>
<dbReference type="Proteomes" id="UP000828390">
    <property type="component" value="Unassembled WGS sequence"/>
</dbReference>
<keyword evidence="2" id="KW-1185">Reference proteome</keyword>
<organism evidence="1 2">
    <name type="scientific">Dreissena polymorpha</name>
    <name type="common">Zebra mussel</name>
    <name type="synonym">Mytilus polymorpha</name>
    <dbReference type="NCBI Taxonomy" id="45954"/>
    <lineage>
        <taxon>Eukaryota</taxon>
        <taxon>Metazoa</taxon>
        <taxon>Spiralia</taxon>
        <taxon>Lophotrochozoa</taxon>
        <taxon>Mollusca</taxon>
        <taxon>Bivalvia</taxon>
        <taxon>Autobranchia</taxon>
        <taxon>Heteroconchia</taxon>
        <taxon>Euheterodonta</taxon>
        <taxon>Imparidentia</taxon>
        <taxon>Neoheterodontei</taxon>
        <taxon>Myida</taxon>
        <taxon>Dreissenoidea</taxon>
        <taxon>Dreissenidae</taxon>
        <taxon>Dreissena</taxon>
    </lineage>
</organism>
<reference evidence="1" key="1">
    <citation type="journal article" date="2019" name="bioRxiv">
        <title>The Genome of the Zebra Mussel, Dreissena polymorpha: A Resource for Invasive Species Research.</title>
        <authorList>
            <person name="McCartney M.A."/>
            <person name="Auch B."/>
            <person name="Kono T."/>
            <person name="Mallez S."/>
            <person name="Zhang Y."/>
            <person name="Obille A."/>
            <person name="Becker A."/>
            <person name="Abrahante J.E."/>
            <person name="Garbe J."/>
            <person name="Badalamenti J.P."/>
            <person name="Herman A."/>
            <person name="Mangelson H."/>
            <person name="Liachko I."/>
            <person name="Sullivan S."/>
            <person name="Sone E.D."/>
            <person name="Koren S."/>
            <person name="Silverstein K.A.T."/>
            <person name="Beckman K.B."/>
            <person name="Gohl D.M."/>
        </authorList>
    </citation>
    <scope>NUCLEOTIDE SEQUENCE</scope>
    <source>
        <strain evidence="1">Duluth1</strain>
        <tissue evidence="1">Whole animal</tissue>
    </source>
</reference>
<accession>A0A9D4QNH2</accession>
<dbReference type="EMBL" id="JAIWYP010000004">
    <property type="protein sequence ID" value="KAH3837676.1"/>
    <property type="molecule type" value="Genomic_DNA"/>
</dbReference>
<sequence>MNEQLQDLRMNRYLGLATGSSNEQDLRMNRYLGLATGSSNEQLTAAVSSARQPSTCAGEKAWETLSGNKPTVIVTSTDLAKMTCWKQKNERRTTTDLIITTC</sequence>
<protein>
    <submittedName>
        <fullName evidence="1">Uncharacterized protein</fullName>
    </submittedName>
</protein>
<evidence type="ECO:0000313" key="1">
    <source>
        <dbReference type="EMBL" id="KAH3837676.1"/>
    </source>
</evidence>
<dbReference type="AlphaFoldDB" id="A0A9D4QNH2"/>
<proteinExistence type="predicted"/>
<name>A0A9D4QNH2_DREPO</name>
<reference evidence="1" key="2">
    <citation type="submission" date="2020-11" db="EMBL/GenBank/DDBJ databases">
        <authorList>
            <person name="McCartney M.A."/>
            <person name="Auch B."/>
            <person name="Kono T."/>
            <person name="Mallez S."/>
            <person name="Becker A."/>
            <person name="Gohl D.M."/>
            <person name="Silverstein K.A.T."/>
            <person name="Koren S."/>
            <person name="Bechman K.B."/>
            <person name="Herman A."/>
            <person name="Abrahante J.E."/>
            <person name="Garbe J."/>
        </authorList>
    </citation>
    <scope>NUCLEOTIDE SEQUENCE</scope>
    <source>
        <strain evidence="1">Duluth1</strain>
        <tissue evidence="1">Whole animal</tissue>
    </source>
</reference>
<comment type="caution">
    <text evidence="1">The sequence shown here is derived from an EMBL/GenBank/DDBJ whole genome shotgun (WGS) entry which is preliminary data.</text>
</comment>